<evidence type="ECO:0000256" key="2">
    <source>
        <dbReference type="ARBA" id="ARBA00022723"/>
    </source>
</evidence>
<dbReference type="InterPro" id="IPR036691">
    <property type="entry name" value="Endo/exonu/phosph_ase_sf"/>
</dbReference>
<evidence type="ECO:0000256" key="5">
    <source>
        <dbReference type="PIRSR" id="PIRSR604808-2"/>
    </source>
</evidence>
<dbReference type="AlphaFoldDB" id="A0A392SLJ9"/>
<feature type="domain" description="Endonuclease/exonuclease/phosphatase" evidence="6">
    <location>
        <begin position="5"/>
        <end position="70"/>
    </location>
</feature>
<evidence type="ECO:0000313" key="7">
    <source>
        <dbReference type="EMBL" id="MCI49753.1"/>
    </source>
</evidence>
<dbReference type="GO" id="GO:0008311">
    <property type="term" value="F:double-stranded DNA 3'-5' DNA exonuclease activity"/>
    <property type="evidence" value="ECO:0007669"/>
    <property type="project" value="TreeGrafter"/>
</dbReference>
<dbReference type="PANTHER" id="PTHR22748:SF11">
    <property type="entry name" value="OS07G0184032 PROTEIN"/>
    <property type="match status" value="1"/>
</dbReference>
<sequence>MIVCSMNVRGLGEGLKKRKVTEVIRSEKVEVIALQETKLEAIDSRLCSMLWGGDNVGWCSVPSNGRSGGLLTL</sequence>
<dbReference type="Gene3D" id="3.60.10.10">
    <property type="entry name" value="Endonuclease/exonuclease/phosphatase"/>
    <property type="match status" value="1"/>
</dbReference>
<dbReference type="InterPro" id="IPR004808">
    <property type="entry name" value="AP_endonuc_1"/>
</dbReference>
<dbReference type="GO" id="GO:0006284">
    <property type="term" value="P:base-excision repair"/>
    <property type="evidence" value="ECO:0007669"/>
    <property type="project" value="TreeGrafter"/>
</dbReference>
<accession>A0A392SLJ9</accession>
<dbReference type="GO" id="GO:0005634">
    <property type="term" value="C:nucleus"/>
    <property type="evidence" value="ECO:0007669"/>
    <property type="project" value="TreeGrafter"/>
</dbReference>
<dbReference type="Proteomes" id="UP000265520">
    <property type="component" value="Unassembled WGS sequence"/>
</dbReference>
<feature type="binding site" evidence="5">
    <location>
        <position position="36"/>
    </location>
    <ligand>
        <name>Mg(2+)</name>
        <dbReference type="ChEBI" id="CHEBI:18420"/>
        <label>1</label>
    </ligand>
</feature>
<evidence type="ECO:0000256" key="1">
    <source>
        <dbReference type="ARBA" id="ARBA00007092"/>
    </source>
</evidence>
<dbReference type="EMBL" id="LXQA010406150">
    <property type="protein sequence ID" value="MCI49753.1"/>
    <property type="molecule type" value="Genomic_DNA"/>
</dbReference>
<dbReference type="SUPFAM" id="SSF56219">
    <property type="entry name" value="DNase I-like"/>
    <property type="match status" value="1"/>
</dbReference>
<evidence type="ECO:0000256" key="3">
    <source>
        <dbReference type="ARBA" id="ARBA00022801"/>
    </source>
</evidence>
<reference evidence="7 8" key="1">
    <citation type="journal article" date="2018" name="Front. Plant Sci.">
        <title>Red Clover (Trifolium pratense) and Zigzag Clover (T. medium) - A Picture of Genomic Similarities and Differences.</title>
        <authorList>
            <person name="Dluhosova J."/>
            <person name="Istvanek J."/>
            <person name="Nedelnik J."/>
            <person name="Repkova J."/>
        </authorList>
    </citation>
    <scope>NUCLEOTIDE SEQUENCE [LARGE SCALE GENOMIC DNA]</scope>
    <source>
        <strain evidence="8">cv. 10/8</strain>
        <tissue evidence="7">Leaf</tissue>
    </source>
</reference>
<dbReference type="PANTHER" id="PTHR22748">
    <property type="entry name" value="AP ENDONUCLEASE"/>
    <property type="match status" value="1"/>
</dbReference>
<comment type="similarity">
    <text evidence="1">Belongs to the DNA repair enzymes AP/ExoA family.</text>
</comment>
<dbReference type="Pfam" id="PF03372">
    <property type="entry name" value="Exo_endo_phos"/>
    <property type="match status" value="1"/>
</dbReference>
<keyword evidence="5" id="KW-0464">Manganese</keyword>
<protein>
    <submittedName>
        <fullName evidence="7">Cytochrome P450</fullName>
    </submittedName>
</protein>
<proteinExistence type="inferred from homology"/>
<dbReference type="GO" id="GO:0046872">
    <property type="term" value="F:metal ion binding"/>
    <property type="evidence" value="ECO:0007669"/>
    <property type="project" value="UniProtKB-KW"/>
</dbReference>
<feature type="non-terminal residue" evidence="7">
    <location>
        <position position="73"/>
    </location>
</feature>
<comment type="cofactor">
    <cofactor evidence="5">
        <name>Mg(2+)</name>
        <dbReference type="ChEBI" id="CHEBI:18420"/>
    </cofactor>
    <cofactor evidence="5">
        <name>Mn(2+)</name>
        <dbReference type="ChEBI" id="CHEBI:29035"/>
    </cofactor>
    <text evidence="5">Probably binds two magnesium or manganese ions per subunit.</text>
</comment>
<keyword evidence="8" id="KW-1185">Reference proteome</keyword>
<name>A0A392SLJ9_9FABA</name>
<organism evidence="7 8">
    <name type="scientific">Trifolium medium</name>
    <dbReference type="NCBI Taxonomy" id="97028"/>
    <lineage>
        <taxon>Eukaryota</taxon>
        <taxon>Viridiplantae</taxon>
        <taxon>Streptophyta</taxon>
        <taxon>Embryophyta</taxon>
        <taxon>Tracheophyta</taxon>
        <taxon>Spermatophyta</taxon>
        <taxon>Magnoliopsida</taxon>
        <taxon>eudicotyledons</taxon>
        <taxon>Gunneridae</taxon>
        <taxon>Pentapetalae</taxon>
        <taxon>rosids</taxon>
        <taxon>fabids</taxon>
        <taxon>Fabales</taxon>
        <taxon>Fabaceae</taxon>
        <taxon>Papilionoideae</taxon>
        <taxon>50 kb inversion clade</taxon>
        <taxon>NPAAA clade</taxon>
        <taxon>Hologalegina</taxon>
        <taxon>IRL clade</taxon>
        <taxon>Trifolieae</taxon>
        <taxon>Trifolium</taxon>
    </lineage>
</organism>
<dbReference type="GO" id="GO:0008081">
    <property type="term" value="F:phosphoric diester hydrolase activity"/>
    <property type="evidence" value="ECO:0007669"/>
    <property type="project" value="TreeGrafter"/>
</dbReference>
<comment type="caution">
    <text evidence="7">The sequence shown here is derived from an EMBL/GenBank/DDBJ whole genome shotgun (WGS) entry which is preliminary data.</text>
</comment>
<keyword evidence="2 5" id="KW-0479">Metal-binding</keyword>
<keyword evidence="4 5" id="KW-0460">Magnesium</keyword>
<feature type="binding site" evidence="5">
    <location>
        <position position="7"/>
    </location>
    <ligand>
        <name>Mg(2+)</name>
        <dbReference type="ChEBI" id="CHEBI:18420"/>
        <label>1</label>
    </ligand>
</feature>
<evidence type="ECO:0000313" key="8">
    <source>
        <dbReference type="Proteomes" id="UP000265520"/>
    </source>
</evidence>
<evidence type="ECO:0000256" key="4">
    <source>
        <dbReference type="ARBA" id="ARBA00022842"/>
    </source>
</evidence>
<evidence type="ECO:0000259" key="6">
    <source>
        <dbReference type="Pfam" id="PF03372"/>
    </source>
</evidence>
<dbReference type="GO" id="GO:0003906">
    <property type="term" value="F:DNA-(apurinic or apyrimidinic site) endonuclease activity"/>
    <property type="evidence" value="ECO:0007669"/>
    <property type="project" value="TreeGrafter"/>
</dbReference>
<keyword evidence="3" id="KW-0378">Hydrolase</keyword>
<dbReference type="InterPro" id="IPR005135">
    <property type="entry name" value="Endo/exonuclease/phosphatase"/>
</dbReference>